<feature type="chain" id="PRO_5014572946" evidence="4">
    <location>
        <begin position="25"/>
        <end position="267"/>
    </location>
</feature>
<dbReference type="PaxDb" id="3880-AES87524"/>
<evidence type="ECO:0000313" key="10">
    <source>
        <dbReference type="Proteomes" id="UP000002051"/>
    </source>
</evidence>
<evidence type="ECO:0000259" key="5">
    <source>
        <dbReference type="PROSITE" id="PS50842"/>
    </source>
</evidence>
<dbReference type="SUPFAM" id="SSF50685">
    <property type="entry name" value="Barwin-like endoglucanases"/>
    <property type="match status" value="1"/>
</dbReference>
<dbReference type="Gramene" id="rna21418">
    <property type="protein sequence ID" value="RHN59392.1"/>
    <property type="gene ID" value="gene21418"/>
</dbReference>
<evidence type="ECO:0000313" key="9">
    <source>
        <dbReference type="EnsemblPlants" id="AES87524"/>
    </source>
</evidence>
<dbReference type="InterPro" id="IPR009009">
    <property type="entry name" value="RlpA-like_DPBB"/>
</dbReference>
<protein>
    <submittedName>
        <fullName evidence="7">Expansin-like protein B1</fullName>
    </submittedName>
    <submittedName>
        <fullName evidence="8">Putative expansin/Lol pI</fullName>
    </submittedName>
</protein>
<proteinExistence type="inferred from homology"/>
<keyword evidence="4" id="KW-0732">Signal</keyword>
<evidence type="ECO:0000256" key="2">
    <source>
        <dbReference type="ARBA" id="ARBA00022525"/>
    </source>
</evidence>
<dbReference type="SUPFAM" id="SSF49590">
    <property type="entry name" value="PHL pollen allergen"/>
    <property type="match status" value="1"/>
</dbReference>
<dbReference type="PANTHER" id="PTHR31692">
    <property type="entry name" value="EXPANSIN-B3"/>
    <property type="match status" value="1"/>
</dbReference>
<dbReference type="InterPro" id="IPR007112">
    <property type="entry name" value="Expansin/allergen_DPBB_dom"/>
</dbReference>
<feature type="domain" description="Expansin-like CBD" evidence="6">
    <location>
        <begin position="178"/>
        <end position="260"/>
    </location>
</feature>
<dbReference type="PANTHER" id="PTHR31692:SF56">
    <property type="entry name" value="EXPANSIN-B2-RELATED"/>
    <property type="match status" value="1"/>
</dbReference>
<dbReference type="Proteomes" id="UP000265566">
    <property type="component" value="Chromosome 4"/>
</dbReference>
<dbReference type="OrthoDB" id="406505at2759"/>
<evidence type="ECO:0000256" key="3">
    <source>
        <dbReference type="RuleBase" id="RU003460"/>
    </source>
</evidence>
<evidence type="ECO:0000256" key="4">
    <source>
        <dbReference type="SAM" id="SignalP"/>
    </source>
</evidence>
<keyword evidence="2" id="KW-0964">Secreted</keyword>
<feature type="signal peptide" evidence="4">
    <location>
        <begin position="1"/>
        <end position="24"/>
    </location>
</feature>
<dbReference type="Pfam" id="PF03330">
    <property type="entry name" value="DPBB_1"/>
    <property type="match status" value="1"/>
</dbReference>
<name>G7JJH8_MEDTR</name>
<dbReference type="HOGENOM" id="CLU_027462_1_2_1"/>
<gene>
    <name evidence="9" type="primary">11432754</name>
    <name evidence="7" type="ordered locus">MTR_4g028640</name>
    <name evidence="8" type="ORF">MtrunA17_Chr4g0012801</name>
</gene>
<dbReference type="CDD" id="cd22275">
    <property type="entry name" value="DPBB_EXPB_N"/>
    <property type="match status" value="1"/>
</dbReference>
<comment type="subcellular location">
    <subcellularLocation>
        <location evidence="1">Secreted</location>
    </subcellularLocation>
</comment>
<reference evidence="8" key="4">
    <citation type="journal article" date="2018" name="Nat. Plants">
        <title>Whole-genome landscape of Medicago truncatula symbiotic genes.</title>
        <authorList>
            <person name="Pecrix Y."/>
            <person name="Gamas P."/>
            <person name="Carrere S."/>
        </authorList>
    </citation>
    <scope>NUCLEOTIDE SEQUENCE</scope>
    <source>
        <tissue evidence="8">Leaves</tissue>
    </source>
</reference>
<dbReference type="EnsemblPlants" id="AES87524">
    <property type="protein sequence ID" value="AES87524"/>
    <property type="gene ID" value="MTR_4g028640"/>
</dbReference>
<dbReference type="GO" id="GO:0009653">
    <property type="term" value="P:anatomical structure morphogenesis"/>
    <property type="evidence" value="ECO:0007669"/>
    <property type="project" value="UniProtKB-ARBA"/>
</dbReference>
<dbReference type="Gene3D" id="2.60.40.760">
    <property type="entry name" value="Expansin, cellulose-binding-like domain"/>
    <property type="match status" value="1"/>
</dbReference>
<dbReference type="Pfam" id="PF01357">
    <property type="entry name" value="Expansin_C"/>
    <property type="match status" value="1"/>
</dbReference>
<accession>A0A0C3WU56</accession>
<evidence type="ECO:0000256" key="1">
    <source>
        <dbReference type="ARBA" id="ARBA00004613"/>
    </source>
</evidence>
<dbReference type="KEGG" id="mtr:11432754"/>
<dbReference type="InterPro" id="IPR007118">
    <property type="entry name" value="Expan_Lol_pI"/>
</dbReference>
<dbReference type="SMART" id="SM00837">
    <property type="entry name" value="DPBB_1"/>
    <property type="match status" value="1"/>
</dbReference>
<reference evidence="7 10" key="2">
    <citation type="journal article" date="2014" name="BMC Genomics">
        <title>An improved genome release (version Mt4.0) for the model legume Medicago truncatula.</title>
        <authorList>
            <person name="Tang H."/>
            <person name="Krishnakumar V."/>
            <person name="Bidwell S."/>
            <person name="Rosen B."/>
            <person name="Chan A."/>
            <person name="Zhou S."/>
            <person name="Gentzbittel L."/>
            <person name="Childs K.L."/>
            <person name="Yandell M."/>
            <person name="Gundlach H."/>
            <person name="Mayer K.F."/>
            <person name="Schwartz D.C."/>
            <person name="Town C.D."/>
        </authorList>
    </citation>
    <scope>GENOME REANNOTATION</scope>
    <source>
        <strain evidence="9 10">cv. Jemalong A17</strain>
    </source>
</reference>
<dbReference type="EMBL" id="CM001220">
    <property type="protein sequence ID" value="AES87524.2"/>
    <property type="molecule type" value="Genomic_DNA"/>
</dbReference>
<dbReference type="PRINTS" id="PR01225">
    <property type="entry name" value="EXPANSNFAMLY"/>
</dbReference>
<dbReference type="EMBL" id="PSQE01000004">
    <property type="protein sequence ID" value="RHN59392.1"/>
    <property type="molecule type" value="Genomic_DNA"/>
</dbReference>
<evidence type="ECO:0000313" key="8">
    <source>
        <dbReference type="EMBL" id="RHN59392.1"/>
    </source>
</evidence>
<sequence>MAIVLHRIISFAVLFSLLINPCYCLNPKLFNVSEIQNVNDPWQMAIATWYGAPEGAGSDGGACGYGESIEYPPLSKMISAGGPSIFLEGRGCGACYQVKCTENSACSRNPVTVMITDSCPGCAPIQFDLSGTAFGSLANNGQANNLRNAGRINVQYQRVACSFGTSITFAVDSGANPYYFATEIEYENGDGDIVSVELNQSRRWIPMQRSWGARWALNSGSQLQPPFSIKITENGNGKFNTIIAYNVIPRNWQPGKVYRSLVNFKNL</sequence>
<dbReference type="GO" id="GO:0005576">
    <property type="term" value="C:extracellular region"/>
    <property type="evidence" value="ECO:0007669"/>
    <property type="project" value="UniProtKB-SubCell"/>
</dbReference>
<reference evidence="7 10" key="1">
    <citation type="journal article" date="2011" name="Nature">
        <title>The Medicago genome provides insight into the evolution of rhizobial symbioses.</title>
        <authorList>
            <person name="Young N.D."/>
            <person name="Debelle F."/>
            <person name="Oldroyd G.E."/>
            <person name="Geurts R."/>
            <person name="Cannon S.B."/>
            <person name="Udvardi M.K."/>
            <person name="Benedito V.A."/>
            <person name="Mayer K.F."/>
            <person name="Gouzy J."/>
            <person name="Schoof H."/>
            <person name="Van de Peer Y."/>
            <person name="Proost S."/>
            <person name="Cook D.R."/>
            <person name="Meyers B.C."/>
            <person name="Spannagl M."/>
            <person name="Cheung F."/>
            <person name="De Mita S."/>
            <person name="Krishnakumar V."/>
            <person name="Gundlach H."/>
            <person name="Zhou S."/>
            <person name="Mudge J."/>
            <person name="Bharti A.K."/>
            <person name="Murray J.D."/>
            <person name="Naoumkina M.A."/>
            <person name="Rosen B."/>
            <person name="Silverstein K.A."/>
            <person name="Tang H."/>
            <person name="Rombauts S."/>
            <person name="Zhao P.X."/>
            <person name="Zhou P."/>
            <person name="Barbe V."/>
            <person name="Bardou P."/>
            <person name="Bechner M."/>
            <person name="Bellec A."/>
            <person name="Berger A."/>
            <person name="Berges H."/>
            <person name="Bidwell S."/>
            <person name="Bisseling T."/>
            <person name="Choisne N."/>
            <person name="Couloux A."/>
            <person name="Denny R."/>
            <person name="Deshpande S."/>
            <person name="Dai X."/>
            <person name="Doyle J.J."/>
            <person name="Dudez A.M."/>
            <person name="Farmer A.D."/>
            <person name="Fouteau S."/>
            <person name="Franken C."/>
            <person name="Gibelin C."/>
            <person name="Gish J."/>
            <person name="Goldstein S."/>
            <person name="Gonzalez A.J."/>
            <person name="Green P.J."/>
            <person name="Hallab A."/>
            <person name="Hartog M."/>
            <person name="Hua A."/>
            <person name="Humphray S.J."/>
            <person name="Jeong D.H."/>
            <person name="Jing Y."/>
            <person name="Jocker A."/>
            <person name="Kenton S.M."/>
            <person name="Kim D.J."/>
            <person name="Klee K."/>
            <person name="Lai H."/>
            <person name="Lang C."/>
            <person name="Lin S."/>
            <person name="Macmil S.L."/>
            <person name="Magdelenat G."/>
            <person name="Matthews L."/>
            <person name="McCorrison J."/>
            <person name="Monaghan E.L."/>
            <person name="Mun J.H."/>
            <person name="Najar F.Z."/>
            <person name="Nicholson C."/>
            <person name="Noirot C."/>
            <person name="O'Bleness M."/>
            <person name="Paule C.R."/>
            <person name="Poulain J."/>
            <person name="Prion F."/>
            <person name="Qin B."/>
            <person name="Qu C."/>
            <person name="Retzel E.F."/>
            <person name="Riddle C."/>
            <person name="Sallet E."/>
            <person name="Samain S."/>
            <person name="Samson N."/>
            <person name="Sanders I."/>
            <person name="Saurat O."/>
            <person name="Scarpelli C."/>
            <person name="Schiex T."/>
            <person name="Segurens B."/>
            <person name="Severin A.J."/>
            <person name="Sherrier D.J."/>
            <person name="Shi R."/>
            <person name="Sims S."/>
            <person name="Singer S.R."/>
            <person name="Sinharoy S."/>
            <person name="Sterck L."/>
            <person name="Viollet A."/>
            <person name="Wang B.B."/>
            <person name="Wang K."/>
            <person name="Wang M."/>
            <person name="Wang X."/>
            <person name="Warfsmann J."/>
            <person name="Weissenbach J."/>
            <person name="White D.D."/>
            <person name="White J.D."/>
            <person name="Wiley G.B."/>
            <person name="Wincker P."/>
            <person name="Xing Y."/>
            <person name="Yang L."/>
            <person name="Yao Z."/>
            <person name="Ying F."/>
            <person name="Zhai J."/>
            <person name="Zhou L."/>
            <person name="Zuber A."/>
            <person name="Denarie J."/>
            <person name="Dixon R.A."/>
            <person name="May G.D."/>
            <person name="Schwartz D.C."/>
            <person name="Rogers J."/>
            <person name="Quetier F."/>
            <person name="Town C.D."/>
            <person name="Roe B.A."/>
        </authorList>
    </citation>
    <scope>NUCLEOTIDE SEQUENCE [LARGE SCALE GENOMIC DNA]</scope>
    <source>
        <strain evidence="7">A17</strain>
        <strain evidence="9 10">cv. Jemalong A17</strain>
    </source>
</reference>
<evidence type="ECO:0000259" key="6">
    <source>
        <dbReference type="PROSITE" id="PS50843"/>
    </source>
</evidence>
<dbReference type="AlphaFoldDB" id="G7JJH8"/>
<organism evidence="7 10">
    <name type="scientific">Medicago truncatula</name>
    <name type="common">Barrel medic</name>
    <name type="synonym">Medicago tribuloides</name>
    <dbReference type="NCBI Taxonomy" id="3880"/>
    <lineage>
        <taxon>Eukaryota</taxon>
        <taxon>Viridiplantae</taxon>
        <taxon>Streptophyta</taxon>
        <taxon>Embryophyta</taxon>
        <taxon>Tracheophyta</taxon>
        <taxon>Spermatophyta</taxon>
        <taxon>Magnoliopsida</taxon>
        <taxon>eudicotyledons</taxon>
        <taxon>Gunneridae</taxon>
        <taxon>Pentapetalae</taxon>
        <taxon>rosids</taxon>
        <taxon>fabids</taxon>
        <taxon>Fabales</taxon>
        <taxon>Fabaceae</taxon>
        <taxon>Papilionoideae</taxon>
        <taxon>50 kb inversion clade</taxon>
        <taxon>NPAAA clade</taxon>
        <taxon>Hologalegina</taxon>
        <taxon>IRL clade</taxon>
        <taxon>Trifolieae</taxon>
        <taxon>Medicago</taxon>
    </lineage>
</organism>
<dbReference type="InterPro" id="IPR036749">
    <property type="entry name" value="Expansin_CBD_sf"/>
</dbReference>
<dbReference type="InterPro" id="IPR007117">
    <property type="entry name" value="Expansin_CBD"/>
</dbReference>
<keyword evidence="10" id="KW-1185">Reference proteome</keyword>
<dbReference type="InterPro" id="IPR036908">
    <property type="entry name" value="RlpA-like_sf"/>
</dbReference>
<reference evidence="9" key="3">
    <citation type="submission" date="2015-04" db="UniProtKB">
        <authorList>
            <consortium name="EnsemblPlants"/>
        </authorList>
    </citation>
    <scope>IDENTIFICATION</scope>
    <source>
        <strain evidence="9">cv. Jemalong A17</strain>
    </source>
</reference>
<dbReference type="Gene3D" id="2.40.40.10">
    <property type="entry name" value="RlpA-like domain"/>
    <property type="match status" value="1"/>
</dbReference>
<dbReference type="InterPro" id="IPR005795">
    <property type="entry name" value="LolPI"/>
</dbReference>
<dbReference type="PROSITE" id="PS50843">
    <property type="entry name" value="EXPANSIN_CBD"/>
    <property type="match status" value="1"/>
</dbReference>
<dbReference type="PRINTS" id="PR00829">
    <property type="entry name" value="LOLP1ALLERGN"/>
</dbReference>
<accession>G7JJH8</accession>
<dbReference type="PROSITE" id="PS50842">
    <property type="entry name" value="EXPANSIN_EG45"/>
    <property type="match status" value="1"/>
</dbReference>
<comment type="similarity">
    <text evidence="3">Belongs to the expansin family.</text>
</comment>
<dbReference type="eggNOG" id="ENOG502QRTE">
    <property type="taxonomic scope" value="Eukaryota"/>
</dbReference>
<feature type="domain" description="Expansin-like EG45" evidence="5">
    <location>
        <begin position="60"/>
        <end position="166"/>
    </location>
</feature>
<dbReference type="Proteomes" id="UP000002051">
    <property type="component" value="Chromosome 4"/>
</dbReference>
<evidence type="ECO:0000313" key="7">
    <source>
        <dbReference type="EMBL" id="AES87524.2"/>
    </source>
</evidence>